<evidence type="ECO:0000256" key="1">
    <source>
        <dbReference type="ARBA" id="ARBA00004442"/>
    </source>
</evidence>
<sequence>MKNRIAYLLFFVVVVAASGCNKKFLEEMKSYDKYDENIFTNEVQTGWYIDRLYNYYFVNYKNPTLTVVGSYDDTRRNLTEEIGGTVKDYTNPNKLLVQASQADGYYGAVLSGSVNNNAYTRIRLANFLLEKIDGIGKVLSEDFRKTAKGQMYMFRAFQYFDLVRIYGGVPIVTTVQNASSTDESIKVPRAKSSEVFDQIITDLDSAAALLPMKWTTSSTDYGRFTAAAALAMKSRVLLTAASPLFNANWDNAGDQHWQKALDAGIAAETALTAAGYGASINSAKDWAEVTFKNDNSFNGEAIFLILLSSTNSSTATNNGWESSIRPKDQNGGGGISVPKAMLDLFPMKDGSRPVIGTNYNDTFFFEGRDPRFYRTFAFSGSKWAYTNNKNKVTWLYRWRASATGTVTYYANNQTSSPALVRKMSNPAADSTTFVYSGTDIFDYRYGELLLNIAECYAAKGDIGNCITYLGKIRSRVGIPSANNYGIGTLSSRYAALEACLYERRVELAYEGKRFWDLQRWMLYDDDASIGDNTNARLGIPILNGTSRQGYYWQSKTYGADPLTAADRAISIDPDASDFNTQIASLKTLYQNKFVMTPLDAAWDKDGSTPVNFLFRSNYYISGLSSAVLSNNPWLTQTIGWQDYNSAMGTFDYKQ</sequence>
<dbReference type="Gene3D" id="1.25.40.390">
    <property type="match status" value="1"/>
</dbReference>
<evidence type="ECO:0000259" key="7">
    <source>
        <dbReference type="Pfam" id="PF14322"/>
    </source>
</evidence>
<comment type="caution">
    <text evidence="8">The sequence shown here is derived from an EMBL/GenBank/DDBJ whole genome shotgun (WGS) entry which is preliminary data.</text>
</comment>
<dbReference type="Pfam" id="PF07980">
    <property type="entry name" value="SusD_RagB"/>
    <property type="match status" value="1"/>
</dbReference>
<evidence type="ECO:0000256" key="5">
    <source>
        <dbReference type="ARBA" id="ARBA00023237"/>
    </source>
</evidence>
<dbReference type="RefSeq" id="WP_081145351.1">
    <property type="nucleotide sequence ID" value="NZ_LVYD01000002.1"/>
</dbReference>
<evidence type="ECO:0000256" key="4">
    <source>
        <dbReference type="ARBA" id="ARBA00023136"/>
    </source>
</evidence>
<protein>
    <submittedName>
        <fullName evidence="8">Carbohydrate-binding protein SusD</fullName>
    </submittedName>
</protein>
<dbReference type="STRING" id="1703345.A3860_13020"/>
<keyword evidence="4" id="KW-0472">Membrane</keyword>
<dbReference type="EMBL" id="LVYD01000002">
    <property type="protein sequence ID" value="OQP66409.1"/>
    <property type="molecule type" value="Genomic_DNA"/>
</dbReference>
<dbReference type="AlphaFoldDB" id="A0A1V9G6Z2"/>
<comment type="similarity">
    <text evidence="2">Belongs to the SusD family.</text>
</comment>
<evidence type="ECO:0000313" key="9">
    <source>
        <dbReference type="Proteomes" id="UP000192796"/>
    </source>
</evidence>
<dbReference type="GO" id="GO:0009279">
    <property type="term" value="C:cell outer membrane"/>
    <property type="evidence" value="ECO:0007669"/>
    <property type="project" value="UniProtKB-SubCell"/>
</dbReference>
<evidence type="ECO:0000313" key="8">
    <source>
        <dbReference type="EMBL" id="OQP66409.1"/>
    </source>
</evidence>
<keyword evidence="9" id="KW-1185">Reference proteome</keyword>
<feature type="domain" description="SusD-like N-terminal" evidence="7">
    <location>
        <begin position="116"/>
        <end position="238"/>
    </location>
</feature>
<reference evidence="8 9" key="1">
    <citation type="submission" date="2016-03" db="EMBL/GenBank/DDBJ databases">
        <title>Niastella vici sp. nov., isolated from farmland soil.</title>
        <authorList>
            <person name="Chen L."/>
            <person name="Wang D."/>
            <person name="Yang S."/>
            <person name="Wang G."/>
        </authorList>
    </citation>
    <scope>NUCLEOTIDE SEQUENCE [LARGE SCALE GENOMIC DNA]</scope>
    <source>
        <strain evidence="8 9">DJ57</strain>
    </source>
</reference>
<gene>
    <name evidence="8" type="ORF">A3860_13020</name>
</gene>
<evidence type="ECO:0000259" key="6">
    <source>
        <dbReference type="Pfam" id="PF07980"/>
    </source>
</evidence>
<dbReference type="SUPFAM" id="SSF48452">
    <property type="entry name" value="TPR-like"/>
    <property type="match status" value="1"/>
</dbReference>
<evidence type="ECO:0000256" key="3">
    <source>
        <dbReference type="ARBA" id="ARBA00022729"/>
    </source>
</evidence>
<dbReference type="PROSITE" id="PS51257">
    <property type="entry name" value="PROKAR_LIPOPROTEIN"/>
    <property type="match status" value="1"/>
</dbReference>
<dbReference type="OrthoDB" id="5694214at2"/>
<accession>A0A1V9G6Z2</accession>
<organism evidence="8 9">
    <name type="scientific">Niastella vici</name>
    <dbReference type="NCBI Taxonomy" id="1703345"/>
    <lineage>
        <taxon>Bacteria</taxon>
        <taxon>Pseudomonadati</taxon>
        <taxon>Bacteroidota</taxon>
        <taxon>Chitinophagia</taxon>
        <taxon>Chitinophagales</taxon>
        <taxon>Chitinophagaceae</taxon>
        <taxon>Niastella</taxon>
    </lineage>
</organism>
<keyword evidence="5" id="KW-0998">Cell outer membrane</keyword>
<name>A0A1V9G6Z2_9BACT</name>
<dbReference type="Pfam" id="PF14322">
    <property type="entry name" value="SusD-like_3"/>
    <property type="match status" value="1"/>
</dbReference>
<comment type="subcellular location">
    <subcellularLocation>
        <location evidence="1">Cell outer membrane</location>
    </subcellularLocation>
</comment>
<dbReference type="InterPro" id="IPR011990">
    <property type="entry name" value="TPR-like_helical_dom_sf"/>
</dbReference>
<dbReference type="Proteomes" id="UP000192796">
    <property type="component" value="Unassembled WGS sequence"/>
</dbReference>
<evidence type="ECO:0000256" key="2">
    <source>
        <dbReference type="ARBA" id="ARBA00006275"/>
    </source>
</evidence>
<keyword evidence="3" id="KW-0732">Signal</keyword>
<dbReference type="InterPro" id="IPR033985">
    <property type="entry name" value="SusD-like_N"/>
</dbReference>
<proteinExistence type="inferred from homology"/>
<feature type="domain" description="RagB/SusD" evidence="6">
    <location>
        <begin position="300"/>
        <end position="640"/>
    </location>
</feature>
<dbReference type="InterPro" id="IPR012944">
    <property type="entry name" value="SusD_RagB_dom"/>
</dbReference>